<keyword evidence="1" id="KW-1133">Transmembrane helix</keyword>
<keyword evidence="1" id="KW-0812">Transmembrane</keyword>
<gene>
    <name evidence="2" type="ORF">GbCGDNIH9_8554</name>
</gene>
<dbReference type="Proteomes" id="UP000182373">
    <property type="component" value="Chromosome"/>
</dbReference>
<sequence length="45" mass="5119">MWPKQGRDEAMRAMIGAMIGTMIWLNKGWGMQADNSLWLRLQPGA</sequence>
<name>A0AAC9K7R1_9PROT</name>
<protein>
    <submittedName>
        <fullName evidence="2">Uncharacterized protein</fullName>
    </submittedName>
</protein>
<accession>A0AAC9K7R1</accession>
<keyword evidence="1" id="KW-0472">Membrane</keyword>
<dbReference type="AlphaFoldDB" id="A0AAC9K7R1"/>
<evidence type="ECO:0000313" key="2">
    <source>
        <dbReference type="EMBL" id="APH54655.1"/>
    </source>
</evidence>
<evidence type="ECO:0000313" key="3">
    <source>
        <dbReference type="Proteomes" id="UP000182373"/>
    </source>
</evidence>
<evidence type="ECO:0000256" key="1">
    <source>
        <dbReference type="SAM" id="Phobius"/>
    </source>
</evidence>
<organism evidence="2 3">
    <name type="scientific">Granulibacter bethesdensis</name>
    <dbReference type="NCBI Taxonomy" id="364410"/>
    <lineage>
        <taxon>Bacteria</taxon>
        <taxon>Pseudomonadati</taxon>
        <taxon>Pseudomonadota</taxon>
        <taxon>Alphaproteobacteria</taxon>
        <taxon>Acetobacterales</taxon>
        <taxon>Acetobacteraceae</taxon>
        <taxon>Granulibacter</taxon>
    </lineage>
</organism>
<reference evidence="3" key="1">
    <citation type="submission" date="2016-11" db="EMBL/GenBank/DDBJ databases">
        <title>Comparative genomic and phenotypic analysis of Granulibacter bethesdensis clinical isolates from patients with chronic granulomatous disease.</title>
        <authorList>
            <person name="Zarember K.A."/>
            <person name="Porcella S.F."/>
            <person name="Chu J."/>
            <person name="Ding L."/>
            <person name="Dahlstrom E."/>
            <person name="Barbian K."/>
            <person name="Martens C."/>
            <person name="Sykora L."/>
            <person name="Kramer S."/>
            <person name="Pettinato A.M."/>
            <person name="Hong H."/>
            <person name="Wald G."/>
            <person name="Berg L.J."/>
            <person name="Rogge L.S."/>
            <person name="Greenberg D.E."/>
            <person name="Falcone E.L."/>
            <person name="Neves J.F."/>
            <person name="Simoes M.J."/>
            <person name="Casal M."/>
            <person name="Rodriguez-Lopez F.C."/>
            <person name="Zelazny A."/>
            <person name="Gallin J.I."/>
            <person name="Holland S.M."/>
        </authorList>
    </citation>
    <scope>NUCLEOTIDE SEQUENCE [LARGE SCALE GENOMIC DNA]</scope>
    <source>
        <strain evidence="3">NIH9.1</strain>
    </source>
</reference>
<feature type="transmembrane region" description="Helical" evidence="1">
    <location>
        <begin position="12"/>
        <end position="29"/>
    </location>
</feature>
<dbReference type="EMBL" id="CP018191">
    <property type="protein sequence ID" value="APH54655.1"/>
    <property type="molecule type" value="Genomic_DNA"/>
</dbReference>
<proteinExistence type="predicted"/>